<evidence type="ECO:0000313" key="4">
    <source>
        <dbReference type="Proteomes" id="UP001280897"/>
    </source>
</evidence>
<evidence type="ECO:0000313" key="2">
    <source>
        <dbReference type="EMBL" id="MDV2620863.1"/>
    </source>
</evidence>
<dbReference type="Proteomes" id="UP001280415">
    <property type="component" value="Unassembled WGS sequence"/>
</dbReference>
<reference evidence="2" key="2">
    <citation type="submission" date="2023-10" db="EMBL/GenBank/DDBJ databases">
        <authorList>
            <person name="Khurajog B."/>
        </authorList>
    </citation>
    <scope>NUCLEOTIDE SEQUENCE</scope>
    <source>
        <strain evidence="3">BF14</strain>
        <strain evidence="2">BF9</strain>
    </source>
</reference>
<name>A0AAN5Y6J3_PEDAC</name>
<dbReference type="KEGG" id="paci:A4V11_06165"/>
<keyword evidence="1" id="KW-0472">Membrane</keyword>
<evidence type="ECO:0000313" key="3">
    <source>
        <dbReference type="EMBL" id="MDV2910441.1"/>
    </source>
</evidence>
<accession>A0AAN5Y6J3</accession>
<feature type="transmembrane region" description="Helical" evidence="1">
    <location>
        <begin position="6"/>
        <end position="24"/>
    </location>
</feature>
<reference evidence="2" key="1">
    <citation type="journal article" date="2023" name="PeerJ">
        <title>Selection and evaluation of lactic acid bacteria from chicken feces in Thailand as potential probiotics.</title>
        <authorList>
            <person name="Khurajog B."/>
            <person name="Disastra Y."/>
            <person name="Lawwyne L.D."/>
            <person name="Sirichokchatchawan W."/>
            <person name="Niyomtham W."/>
            <person name="Yindee J."/>
            <person name="Hampson D.J."/>
            <person name="Prapasarakul N."/>
        </authorList>
    </citation>
    <scope>NUCLEOTIDE SEQUENCE</scope>
    <source>
        <strain evidence="3">BF14</strain>
        <strain evidence="2">BF9</strain>
    </source>
</reference>
<organism evidence="2 4">
    <name type="scientific">Pediococcus acidilactici</name>
    <dbReference type="NCBI Taxonomy" id="1254"/>
    <lineage>
        <taxon>Bacteria</taxon>
        <taxon>Bacillati</taxon>
        <taxon>Bacillota</taxon>
        <taxon>Bacilli</taxon>
        <taxon>Lactobacillales</taxon>
        <taxon>Lactobacillaceae</taxon>
        <taxon>Pediococcus</taxon>
        <taxon>Pediococcus acidilactici group</taxon>
    </lineage>
</organism>
<gene>
    <name evidence="2" type="ORF">R0G89_03850</name>
    <name evidence="3" type="ORF">R0H03_00965</name>
</gene>
<dbReference type="GeneID" id="57366747"/>
<feature type="transmembrane region" description="Helical" evidence="1">
    <location>
        <begin position="80"/>
        <end position="95"/>
    </location>
</feature>
<keyword evidence="1" id="KW-0812">Transmembrane</keyword>
<dbReference type="EMBL" id="JAWJAV010000002">
    <property type="protein sequence ID" value="MDV2620863.1"/>
    <property type="molecule type" value="Genomic_DNA"/>
</dbReference>
<dbReference type="EMBL" id="JAWJAX010000001">
    <property type="protein sequence ID" value="MDV2910441.1"/>
    <property type="molecule type" value="Genomic_DNA"/>
</dbReference>
<dbReference type="AlphaFoldDB" id="A0AAN5Y6J3"/>
<protein>
    <submittedName>
        <fullName evidence="2">Uncharacterized protein</fullName>
    </submittedName>
</protein>
<evidence type="ECO:0000256" key="1">
    <source>
        <dbReference type="SAM" id="Phobius"/>
    </source>
</evidence>
<proteinExistence type="predicted"/>
<keyword evidence="1" id="KW-1133">Transmembrane helix</keyword>
<dbReference type="Proteomes" id="UP001280897">
    <property type="component" value="Unassembled WGS sequence"/>
</dbReference>
<dbReference type="RefSeq" id="WP_002829498.1">
    <property type="nucleotide sequence ID" value="NZ_BJMF01000001.1"/>
</dbReference>
<comment type="caution">
    <text evidence="2">The sequence shown here is derived from an EMBL/GenBank/DDBJ whole genome shotgun (WGS) entry which is preliminary data.</text>
</comment>
<sequence>MTHTVGIILTMLYGGFLIYSALRIEAQVETWIMAANIIVGALMLLNFIQPWLGIAGLILVLPVSLVNGQLIFFNINWPHFVVRVIVTILLVVSLLA</sequence>